<keyword evidence="1" id="KW-0732">Signal</keyword>
<evidence type="ECO:0000313" key="2">
    <source>
        <dbReference type="EMBL" id="NYJ04190.1"/>
    </source>
</evidence>
<feature type="chain" id="PRO_5032462350" description="Fibronectin type-III domain-containing protein" evidence="1">
    <location>
        <begin position="32"/>
        <end position="157"/>
    </location>
</feature>
<proteinExistence type="predicted"/>
<dbReference type="RefSeq" id="WP_179714938.1">
    <property type="nucleotide sequence ID" value="NZ_JACBZT010000001.1"/>
</dbReference>
<accession>A0A853C862</accession>
<name>A0A853C862_9ACTN</name>
<dbReference type="AlphaFoldDB" id="A0A853C862"/>
<reference evidence="2 3" key="1">
    <citation type="submission" date="2020-07" db="EMBL/GenBank/DDBJ databases">
        <title>Sequencing the genomes of 1000 actinobacteria strains.</title>
        <authorList>
            <person name="Klenk H.-P."/>
        </authorList>
    </citation>
    <scope>NUCLEOTIDE SEQUENCE [LARGE SCALE GENOMIC DNA]</scope>
    <source>
        <strain evidence="2 3">DSM 104001</strain>
    </source>
</reference>
<feature type="signal peptide" evidence="1">
    <location>
        <begin position="1"/>
        <end position="31"/>
    </location>
</feature>
<dbReference type="EMBL" id="JACBZT010000001">
    <property type="protein sequence ID" value="NYJ04190.1"/>
    <property type="molecule type" value="Genomic_DNA"/>
</dbReference>
<dbReference type="Proteomes" id="UP000541969">
    <property type="component" value="Unassembled WGS sequence"/>
</dbReference>
<keyword evidence="3" id="KW-1185">Reference proteome</keyword>
<sequence length="157" mass="15849">MPVRPAVCTRRILAVAAGVAAAVSLAGPASAKEAAAGTVSFSTLPPAPTSGCAVKSFKHSSTTGVGDTGLSSVSADWSMRACDSKSSITVEVTVAEEFDPADVLYDDPAAPESGKVTVLGVQLETWYRITVTARDARTGATVGTATALEIAHRPTGA</sequence>
<evidence type="ECO:0008006" key="4">
    <source>
        <dbReference type="Google" id="ProtNLM"/>
    </source>
</evidence>
<evidence type="ECO:0000256" key="1">
    <source>
        <dbReference type="SAM" id="SignalP"/>
    </source>
</evidence>
<organism evidence="2 3">
    <name type="scientific">Petropleomorpha daqingensis</name>
    <dbReference type="NCBI Taxonomy" id="2026353"/>
    <lineage>
        <taxon>Bacteria</taxon>
        <taxon>Bacillati</taxon>
        <taxon>Actinomycetota</taxon>
        <taxon>Actinomycetes</taxon>
        <taxon>Geodermatophilales</taxon>
        <taxon>Geodermatophilaceae</taxon>
        <taxon>Petropleomorpha</taxon>
    </lineage>
</organism>
<evidence type="ECO:0000313" key="3">
    <source>
        <dbReference type="Proteomes" id="UP000541969"/>
    </source>
</evidence>
<gene>
    <name evidence="2" type="ORF">GGQ55_000468</name>
</gene>
<comment type="caution">
    <text evidence="2">The sequence shown here is derived from an EMBL/GenBank/DDBJ whole genome shotgun (WGS) entry which is preliminary data.</text>
</comment>
<protein>
    <recommendedName>
        <fullName evidence="4">Fibronectin type-III domain-containing protein</fullName>
    </recommendedName>
</protein>